<protein>
    <submittedName>
        <fullName evidence="8">MFS transporter</fullName>
    </submittedName>
</protein>
<feature type="transmembrane region" description="Helical" evidence="6">
    <location>
        <begin position="165"/>
        <end position="188"/>
    </location>
</feature>
<dbReference type="Proteomes" id="UP000769780">
    <property type="component" value="Unassembled WGS sequence"/>
</dbReference>
<gene>
    <name evidence="8" type="ORF">H0185_15280</name>
</gene>
<dbReference type="Pfam" id="PF07690">
    <property type="entry name" value="MFS_1"/>
    <property type="match status" value="1"/>
</dbReference>
<feature type="transmembrane region" description="Helical" evidence="6">
    <location>
        <begin position="276"/>
        <end position="295"/>
    </location>
</feature>
<dbReference type="InterPro" id="IPR052714">
    <property type="entry name" value="MFS_Exporter"/>
</dbReference>
<keyword evidence="2" id="KW-0813">Transport</keyword>
<evidence type="ECO:0000313" key="9">
    <source>
        <dbReference type="Proteomes" id="UP000769780"/>
    </source>
</evidence>
<comment type="caution">
    <text evidence="8">The sequence shown here is derived from an EMBL/GenBank/DDBJ whole genome shotgun (WGS) entry which is preliminary data.</text>
</comment>
<feature type="transmembrane region" description="Helical" evidence="6">
    <location>
        <begin position="213"/>
        <end position="234"/>
    </location>
</feature>
<proteinExistence type="predicted"/>
<feature type="transmembrane region" description="Helical" evidence="6">
    <location>
        <begin position="366"/>
        <end position="384"/>
    </location>
</feature>
<accession>A0ABS7K7U0</accession>
<keyword evidence="3 6" id="KW-0812">Transmembrane</keyword>
<keyword evidence="5 6" id="KW-0472">Membrane</keyword>
<evidence type="ECO:0000256" key="1">
    <source>
        <dbReference type="ARBA" id="ARBA00004651"/>
    </source>
</evidence>
<dbReference type="InterPro" id="IPR036259">
    <property type="entry name" value="MFS_trans_sf"/>
</dbReference>
<dbReference type="SUPFAM" id="SSF103473">
    <property type="entry name" value="MFS general substrate transporter"/>
    <property type="match status" value="1"/>
</dbReference>
<evidence type="ECO:0000256" key="4">
    <source>
        <dbReference type="ARBA" id="ARBA00022989"/>
    </source>
</evidence>
<dbReference type="RefSeq" id="WP_221874381.1">
    <property type="nucleotide sequence ID" value="NZ_JACWFH010000019.1"/>
</dbReference>
<evidence type="ECO:0000313" key="8">
    <source>
        <dbReference type="EMBL" id="MBY0098161.1"/>
    </source>
</evidence>
<keyword evidence="9" id="KW-1185">Reference proteome</keyword>
<reference evidence="8 9" key="1">
    <citation type="submission" date="2020-07" db="EMBL/GenBank/DDBJ databases">
        <title>Fungal Genomes of the International Space Station.</title>
        <authorList>
            <person name="Seuylemezian A."/>
            <person name="Singh N.K."/>
            <person name="Wood J."/>
            <person name="Venkateswaran K."/>
        </authorList>
    </citation>
    <scope>NUCLEOTIDE SEQUENCE [LARGE SCALE GENOMIC DNA]</scope>
    <source>
        <strain evidence="8 9">PL-B2</strain>
    </source>
</reference>
<evidence type="ECO:0000256" key="5">
    <source>
        <dbReference type="ARBA" id="ARBA00023136"/>
    </source>
</evidence>
<evidence type="ECO:0000259" key="7">
    <source>
        <dbReference type="PROSITE" id="PS50850"/>
    </source>
</evidence>
<feature type="transmembrane region" description="Helical" evidence="6">
    <location>
        <begin position="138"/>
        <end position="159"/>
    </location>
</feature>
<feature type="transmembrane region" description="Helical" evidence="6">
    <location>
        <begin position="338"/>
        <end position="360"/>
    </location>
</feature>
<dbReference type="PANTHER" id="PTHR23531">
    <property type="entry name" value="QUINOLENE RESISTANCE PROTEIN NORA"/>
    <property type="match status" value="1"/>
</dbReference>
<sequence length="402" mass="44228">MVDTRERLWTKDFILLFAINFFLTFIFYLLMVTMAVYAVQEFDASTSVAGLVAGIFIIGEIISRFFIGMKIDTIGRKKVLMIGLVLLTFITPLYFFNLGIFVLIITRFIHGVAIGFAGTATGTVVAQMIPRTRKGEGIGYFSMSIALAAAFGPFIGLYLSQYVSYQVIFTFCLVLGLISLVTAFFLVIPDVEKQPEGNEIRGFQLANFLEPKALPIALITLLVAFCYSSVLSYINFYAVERDLVEAASLYFIVYSIVILLSRPFTGRLMDAKGANYVMYPAFFLFAAGMMVLSTATTSLSFLLAAMLIGLGFGNIQSCAQAIAVKLTAPHRMGFATSTYFNALDGGLGVGPFLIGFIIPFIGYSTLYSLLGFFILLTAIPYYFLHGKKDHSLQEKPQATASI</sequence>
<feature type="transmembrane region" description="Helical" evidence="6">
    <location>
        <begin position="12"/>
        <end position="38"/>
    </location>
</feature>
<dbReference type="InterPro" id="IPR011701">
    <property type="entry name" value="MFS"/>
</dbReference>
<feature type="transmembrane region" description="Helical" evidence="6">
    <location>
        <begin position="44"/>
        <end position="67"/>
    </location>
</feature>
<keyword evidence="4 6" id="KW-1133">Transmembrane helix</keyword>
<evidence type="ECO:0000256" key="6">
    <source>
        <dbReference type="SAM" id="Phobius"/>
    </source>
</evidence>
<dbReference type="CDD" id="cd17489">
    <property type="entry name" value="MFS_YfcJ_like"/>
    <property type="match status" value="1"/>
</dbReference>
<feature type="transmembrane region" description="Helical" evidence="6">
    <location>
        <begin position="79"/>
        <end position="102"/>
    </location>
</feature>
<dbReference type="Gene3D" id="1.20.1250.20">
    <property type="entry name" value="MFS general substrate transporter like domains"/>
    <property type="match status" value="2"/>
</dbReference>
<dbReference type="InterPro" id="IPR020846">
    <property type="entry name" value="MFS_dom"/>
</dbReference>
<evidence type="ECO:0000256" key="3">
    <source>
        <dbReference type="ARBA" id="ARBA00022692"/>
    </source>
</evidence>
<comment type="subcellular location">
    <subcellularLocation>
        <location evidence="1">Cell membrane</location>
        <topology evidence="1">Multi-pass membrane protein</topology>
    </subcellularLocation>
</comment>
<evidence type="ECO:0000256" key="2">
    <source>
        <dbReference type="ARBA" id="ARBA00022448"/>
    </source>
</evidence>
<name>A0ABS7K7U0_9BACI</name>
<feature type="domain" description="Major facilitator superfamily (MFS) profile" evidence="7">
    <location>
        <begin position="13"/>
        <end position="389"/>
    </location>
</feature>
<dbReference type="EMBL" id="JACWFH010000019">
    <property type="protein sequence ID" value="MBY0098161.1"/>
    <property type="molecule type" value="Genomic_DNA"/>
</dbReference>
<organism evidence="8 9">
    <name type="scientific">Mesobacillus maritimus</name>
    <dbReference type="NCBI Taxonomy" id="1643336"/>
    <lineage>
        <taxon>Bacteria</taxon>
        <taxon>Bacillati</taxon>
        <taxon>Bacillota</taxon>
        <taxon>Bacilli</taxon>
        <taxon>Bacillales</taxon>
        <taxon>Bacillaceae</taxon>
        <taxon>Mesobacillus</taxon>
    </lineage>
</organism>
<feature type="transmembrane region" description="Helical" evidence="6">
    <location>
        <begin position="246"/>
        <end position="264"/>
    </location>
</feature>
<dbReference type="PANTHER" id="PTHR23531:SF1">
    <property type="entry name" value="QUINOLENE RESISTANCE PROTEIN NORA"/>
    <property type="match status" value="1"/>
</dbReference>
<dbReference type="PROSITE" id="PS50850">
    <property type="entry name" value="MFS"/>
    <property type="match status" value="1"/>
</dbReference>